<reference evidence="3 4" key="1">
    <citation type="journal article" date="2023" name="Proc. Natl. Acad. Sci. U.S.A.">
        <title>A global phylogenomic analysis of the shiitake genus Lentinula.</title>
        <authorList>
            <person name="Sierra-Patev S."/>
            <person name="Min B."/>
            <person name="Naranjo-Ortiz M."/>
            <person name="Looney B."/>
            <person name="Konkel Z."/>
            <person name="Slot J.C."/>
            <person name="Sakamoto Y."/>
            <person name="Steenwyk J.L."/>
            <person name="Rokas A."/>
            <person name="Carro J."/>
            <person name="Camarero S."/>
            <person name="Ferreira P."/>
            <person name="Molpeceres G."/>
            <person name="Ruiz-Duenas F.J."/>
            <person name="Serrano A."/>
            <person name="Henrissat B."/>
            <person name="Drula E."/>
            <person name="Hughes K.W."/>
            <person name="Mata J.L."/>
            <person name="Ishikawa N.K."/>
            <person name="Vargas-Isla R."/>
            <person name="Ushijima S."/>
            <person name="Smith C.A."/>
            <person name="Donoghue J."/>
            <person name="Ahrendt S."/>
            <person name="Andreopoulos W."/>
            <person name="He G."/>
            <person name="LaButti K."/>
            <person name="Lipzen A."/>
            <person name="Ng V."/>
            <person name="Riley R."/>
            <person name="Sandor L."/>
            <person name="Barry K."/>
            <person name="Martinez A.T."/>
            <person name="Xiao Y."/>
            <person name="Gibbons J.G."/>
            <person name="Terashima K."/>
            <person name="Grigoriev I.V."/>
            <person name="Hibbett D."/>
        </authorList>
    </citation>
    <scope>NUCLEOTIDE SEQUENCE [LARGE SCALE GENOMIC DNA]</scope>
    <source>
        <strain evidence="3 4">TFB7810</strain>
    </source>
</reference>
<dbReference type="AlphaFoldDB" id="A0A9W8TTH4"/>
<evidence type="ECO:0000256" key="1">
    <source>
        <dbReference type="SAM" id="MobiDB-lite"/>
    </source>
</evidence>
<feature type="region of interest" description="Disordered" evidence="1">
    <location>
        <begin position="24"/>
        <end position="55"/>
    </location>
</feature>
<keyword evidence="2" id="KW-0732">Signal</keyword>
<accession>A0A9W8TTH4</accession>
<sequence>MILLSFLLFSTLLSVIAAPLDGSGVKTKISRRGPTTTGGSTVGKQPGKRSSTEGPVLVELLRQYDPTQSYLTPNSFTKSGTQTHSHSQLDSVKKSHSHSQPDSVKQSHSQSHTHSQTDSVASSDPQPNSVKEWVAPTRLVAPPVEDDLLPVIHLDLPPMWQERWSLLLTRPNGRCKAISAAKGHRNIGECPTNSQGRKTIASLPKFSDPLAEQAFIMDLISFTPVPTSVGDVASSVDEKIVGDVEYLNNIMKGPVKQRIGKVPETWIESYKPMHEVIIHGNGEWHGPSKDGKWEYYDPARSLWFTYDYAPQQVEEHWNKVQEMHWRRNF</sequence>
<organism evidence="3 4">
    <name type="scientific">Lentinula detonsa</name>
    <dbReference type="NCBI Taxonomy" id="2804962"/>
    <lineage>
        <taxon>Eukaryota</taxon>
        <taxon>Fungi</taxon>
        <taxon>Dikarya</taxon>
        <taxon>Basidiomycota</taxon>
        <taxon>Agaricomycotina</taxon>
        <taxon>Agaricomycetes</taxon>
        <taxon>Agaricomycetidae</taxon>
        <taxon>Agaricales</taxon>
        <taxon>Marasmiineae</taxon>
        <taxon>Omphalotaceae</taxon>
        <taxon>Lentinula</taxon>
    </lineage>
</organism>
<evidence type="ECO:0000313" key="4">
    <source>
        <dbReference type="Proteomes" id="UP001142393"/>
    </source>
</evidence>
<proteinExistence type="predicted"/>
<keyword evidence="4" id="KW-1185">Reference proteome</keyword>
<evidence type="ECO:0000256" key="2">
    <source>
        <dbReference type="SAM" id="SignalP"/>
    </source>
</evidence>
<gene>
    <name evidence="3" type="ORF">DFH05DRAFT_1463522</name>
</gene>
<comment type="caution">
    <text evidence="3">The sequence shown here is derived from an EMBL/GenBank/DDBJ whole genome shotgun (WGS) entry which is preliminary data.</text>
</comment>
<feature type="compositionally biased region" description="Low complexity" evidence="1">
    <location>
        <begin position="106"/>
        <end position="117"/>
    </location>
</feature>
<dbReference type="EMBL" id="JANVFU010000016">
    <property type="protein sequence ID" value="KAJ3739961.1"/>
    <property type="molecule type" value="Genomic_DNA"/>
</dbReference>
<feature type="region of interest" description="Disordered" evidence="1">
    <location>
        <begin position="69"/>
        <end position="129"/>
    </location>
</feature>
<feature type="chain" id="PRO_5040891229" evidence="2">
    <location>
        <begin position="18"/>
        <end position="329"/>
    </location>
</feature>
<name>A0A9W8TTH4_9AGAR</name>
<protein>
    <submittedName>
        <fullName evidence="3">Uncharacterized protein</fullName>
    </submittedName>
</protein>
<feature type="compositionally biased region" description="Low complexity" evidence="1">
    <location>
        <begin position="33"/>
        <end position="43"/>
    </location>
</feature>
<feature type="signal peptide" evidence="2">
    <location>
        <begin position="1"/>
        <end position="17"/>
    </location>
</feature>
<evidence type="ECO:0000313" key="3">
    <source>
        <dbReference type="EMBL" id="KAJ3739961.1"/>
    </source>
</evidence>
<feature type="compositionally biased region" description="Polar residues" evidence="1">
    <location>
        <begin position="118"/>
        <end position="129"/>
    </location>
</feature>
<feature type="compositionally biased region" description="Polar residues" evidence="1">
    <location>
        <begin position="69"/>
        <end position="90"/>
    </location>
</feature>
<dbReference type="Proteomes" id="UP001142393">
    <property type="component" value="Unassembled WGS sequence"/>
</dbReference>